<feature type="domain" description="Glycosyltransferase 2-like" evidence="9">
    <location>
        <begin position="5"/>
        <end position="166"/>
    </location>
</feature>
<keyword evidence="3 10" id="KW-0808">Transferase</keyword>
<dbReference type="KEGG" id="amuc:Pan181_34710"/>
<feature type="transmembrane region" description="Helical" evidence="8">
    <location>
        <begin position="276"/>
        <end position="297"/>
    </location>
</feature>
<evidence type="ECO:0000256" key="8">
    <source>
        <dbReference type="SAM" id="Phobius"/>
    </source>
</evidence>
<evidence type="ECO:0000256" key="5">
    <source>
        <dbReference type="ARBA" id="ARBA00022985"/>
    </source>
</evidence>
<evidence type="ECO:0000259" key="9">
    <source>
        <dbReference type="Pfam" id="PF00535"/>
    </source>
</evidence>
<keyword evidence="1" id="KW-1003">Cell membrane</keyword>
<keyword evidence="11" id="KW-1185">Reference proteome</keyword>
<keyword evidence="5" id="KW-0448">Lipopolysaccharide biosynthesis</keyword>
<dbReference type="EC" id="2.4.2.53" evidence="10"/>
<feature type="transmembrane region" description="Helical" evidence="8">
    <location>
        <begin position="233"/>
        <end position="256"/>
    </location>
</feature>
<proteinExistence type="predicted"/>
<evidence type="ECO:0000313" key="10">
    <source>
        <dbReference type="EMBL" id="QDU57256.1"/>
    </source>
</evidence>
<dbReference type="CDD" id="cd04187">
    <property type="entry name" value="DPM1_like_bac"/>
    <property type="match status" value="1"/>
</dbReference>
<dbReference type="GO" id="GO:0009103">
    <property type="term" value="P:lipopolysaccharide biosynthetic process"/>
    <property type="evidence" value="ECO:0007669"/>
    <property type="project" value="UniProtKB-KW"/>
</dbReference>
<dbReference type="GO" id="GO:0005886">
    <property type="term" value="C:plasma membrane"/>
    <property type="evidence" value="ECO:0007669"/>
    <property type="project" value="TreeGrafter"/>
</dbReference>
<dbReference type="PANTHER" id="PTHR48090:SF3">
    <property type="entry name" value="UNDECAPRENYL-PHOSPHATE 4-DEOXY-4-FORMAMIDO-L-ARABINOSE TRANSFERASE"/>
    <property type="match status" value="1"/>
</dbReference>
<gene>
    <name evidence="10" type="primary">arnC_1</name>
    <name evidence="10" type="ORF">Pan181_34710</name>
</gene>
<keyword evidence="7 8" id="KW-0472">Membrane</keyword>
<dbReference type="InterPro" id="IPR029044">
    <property type="entry name" value="Nucleotide-diphossugar_trans"/>
</dbReference>
<sequence length="328" mass="37071">MTPITVVVPILNESESVEELYRQLQASAEANDYRLRLVMVDDGSTDDTWKKICELGKRDPNVLGVRFRRNFGKAAALTAGFDEVEDPYVVTIDGDLQDDPAELPLLMAKLQEGYDVVSGWKIDRKDPWHKTLPSKVFNGMVGWLTGVKLHDHNCGFKLYRREVVGEVRLYGELHRFVPVLADARGFKVAEVPVNHRPRKFGHSKYGAKRIVKGFLDLLTVKFITGFGQRPQHLLGGFGLVSFLVGFGLLGYLAVMWCLTRIELLGLPEMHLHERPALYYALAFFLIGGQFLTVGLLSEMVTGFLIRKSDMFSVAEYTDPRENEVTVRH</sequence>
<keyword evidence="6 8" id="KW-1133">Transmembrane helix</keyword>
<dbReference type="Proteomes" id="UP000315750">
    <property type="component" value="Chromosome"/>
</dbReference>
<keyword evidence="4 8" id="KW-0812">Transmembrane</keyword>
<evidence type="ECO:0000313" key="11">
    <source>
        <dbReference type="Proteomes" id="UP000315750"/>
    </source>
</evidence>
<dbReference type="EMBL" id="CP036278">
    <property type="protein sequence ID" value="QDU57256.1"/>
    <property type="molecule type" value="Genomic_DNA"/>
</dbReference>
<dbReference type="GO" id="GO:0099621">
    <property type="term" value="F:undecaprenyl-phosphate 4-deoxy-4-formamido-L-arabinose transferase activity"/>
    <property type="evidence" value="ECO:0007669"/>
    <property type="project" value="UniProtKB-EC"/>
</dbReference>
<dbReference type="InterPro" id="IPR001173">
    <property type="entry name" value="Glyco_trans_2-like"/>
</dbReference>
<name>A0A518ARB5_9BACT</name>
<evidence type="ECO:0000256" key="3">
    <source>
        <dbReference type="ARBA" id="ARBA00022679"/>
    </source>
</evidence>
<dbReference type="AlphaFoldDB" id="A0A518ARB5"/>
<dbReference type="Gene3D" id="3.90.550.10">
    <property type="entry name" value="Spore Coat Polysaccharide Biosynthesis Protein SpsA, Chain A"/>
    <property type="match status" value="1"/>
</dbReference>
<dbReference type="OrthoDB" id="9807778at2"/>
<protein>
    <submittedName>
        <fullName evidence="10">Undecaprenyl-phosphate 4-deoxy-4-formamido-L-arabinose transferase</fullName>
        <ecNumber evidence="10">2.4.2.53</ecNumber>
    </submittedName>
</protein>
<dbReference type="Pfam" id="PF00535">
    <property type="entry name" value="Glycos_transf_2"/>
    <property type="match status" value="1"/>
</dbReference>
<accession>A0A518ARB5</accession>
<dbReference type="RefSeq" id="WP_145248303.1">
    <property type="nucleotide sequence ID" value="NZ_CP036278.1"/>
</dbReference>
<evidence type="ECO:0000256" key="7">
    <source>
        <dbReference type="ARBA" id="ARBA00023136"/>
    </source>
</evidence>
<keyword evidence="2 10" id="KW-0328">Glycosyltransferase</keyword>
<organism evidence="10 11">
    <name type="scientific">Aeoliella mucimassa</name>
    <dbReference type="NCBI Taxonomy" id="2527972"/>
    <lineage>
        <taxon>Bacteria</taxon>
        <taxon>Pseudomonadati</taxon>
        <taxon>Planctomycetota</taxon>
        <taxon>Planctomycetia</taxon>
        <taxon>Pirellulales</taxon>
        <taxon>Lacipirellulaceae</taxon>
        <taxon>Aeoliella</taxon>
    </lineage>
</organism>
<reference evidence="10 11" key="1">
    <citation type="submission" date="2019-02" db="EMBL/GenBank/DDBJ databases">
        <title>Deep-cultivation of Planctomycetes and their phenomic and genomic characterization uncovers novel biology.</title>
        <authorList>
            <person name="Wiegand S."/>
            <person name="Jogler M."/>
            <person name="Boedeker C."/>
            <person name="Pinto D."/>
            <person name="Vollmers J."/>
            <person name="Rivas-Marin E."/>
            <person name="Kohn T."/>
            <person name="Peeters S.H."/>
            <person name="Heuer A."/>
            <person name="Rast P."/>
            <person name="Oberbeckmann S."/>
            <person name="Bunk B."/>
            <person name="Jeske O."/>
            <person name="Meyerdierks A."/>
            <person name="Storesund J.E."/>
            <person name="Kallscheuer N."/>
            <person name="Luecker S."/>
            <person name="Lage O.M."/>
            <person name="Pohl T."/>
            <person name="Merkel B.J."/>
            <person name="Hornburger P."/>
            <person name="Mueller R.-W."/>
            <person name="Bruemmer F."/>
            <person name="Labrenz M."/>
            <person name="Spormann A.M."/>
            <person name="Op den Camp H."/>
            <person name="Overmann J."/>
            <person name="Amann R."/>
            <person name="Jetten M.S.M."/>
            <person name="Mascher T."/>
            <person name="Medema M.H."/>
            <person name="Devos D.P."/>
            <person name="Kaster A.-K."/>
            <person name="Ovreas L."/>
            <person name="Rohde M."/>
            <person name="Galperin M.Y."/>
            <person name="Jogler C."/>
        </authorList>
    </citation>
    <scope>NUCLEOTIDE SEQUENCE [LARGE SCALE GENOMIC DNA]</scope>
    <source>
        <strain evidence="10 11">Pan181</strain>
    </source>
</reference>
<evidence type="ECO:0000256" key="6">
    <source>
        <dbReference type="ARBA" id="ARBA00022989"/>
    </source>
</evidence>
<dbReference type="PANTHER" id="PTHR48090">
    <property type="entry name" value="UNDECAPRENYL-PHOSPHATE 4-DEOXY-4-FORMAMIDO-L-ARABINOSE TRANSFERASE-RELATED"/>
    <property type="match status" value="1"/>
</dbReference>
<dbReference type="SUPFAM" id="SSF53448">
    <property type="entry name" value="Nucleotide-diphospho-sugar transferases"/>
    <property type="match status" value="1"/>
</dbReference>
<evidence type="ECO:0000256" key="4">
    <source>
        <dbReference type="ARBA" id="ARBA00022692"/>
    </source>
</evidence>
<evidence type="ECO:0000256" key="2">
    <source>
        <dbReference type="ARBA" id="ARBA00022676"/>
    </source>
</evidence>
<dbReference type="InterPro" id="IPR050256">
    <property type="entry name" value="Glycosyltransferase_2"/>
</dbReference>
<evidence type="ECO:0000256" key="1">
    <source>
        <dbReference type="ARBA" id="ARBA00022475"/>
    </source>
</evidence>